<proteinExistence type="predicted"/>
<keyword evidence="1" id="KW-0732">Signal</keyword>
<feature type="chain" id="PRO_5043960178" evidence="1">
    <location>
        <begin position="19"/>
        <end position="77"/>
    </location>
</feature>
<accession>A0AAX4IZ28</accession>
<name>A0AAX4IZ28_9PEZI</name>
<feature type="signal peptide" evidence="1">
    <location>
        <begin position="1"/>
        <end position="18"/>
    </location>
</feature>
<dbReference type="KEGG" id="cdet:87949981"/>
<gene>
    <name evidence="2" type="ORF">CDEST_13481</name>
</gene>
<dbReference type="EMBL" id="CP137313">
    <property type="protein sequence ID" value="WQF88467.1"/>
    <property type="molecule type" value="Genomic_DNA"/>
</dbReference>
<dbReference type="GeneID" id="87949981"/>
<evidence type="ECO:0000256" key="1">
    <source>
        <dbReference type="SAM" id="SignalP"/>
    </source>
</evidence>
<organism evidence="2 3">
    <name type="scientific">Colletotrichum destructivum</name>
    <dbReference type="NCBI Taxonomy" id="34406"/>
    <lineage>
        <taxon>Eukaryota</taxon>
        <taxon>Fungi</taxon>
        <taxon>Dikarya</taxon>
        <taxon>Ascomycota</taxon>
        <taxon>Pezizomycotina</taxon>
        <taxon>Sordariomycetes</taxon>
        <taxon>Hypocreomycetidae</taxon>
        <taxon>Glomerellales</taxon>
        <taxon>Glomerellaceae</taxon>
        <taxon>Colletotrichum</taxon>
        <taxon>Colletotrichum destructivum species complex</taxon>
    </lineage>
</organism>
<reference evidence="3" key="1">
    <citation type="journal article" date="2023" name="bioRxiv">
        <title>Complete genome of the Medicago anthracnose fungus, Colletotrichum destructivum, reveals a mini-chromosome-like region within a core chromosome.</title>
        <authorList>
            <person name="Lapalu N."/>
            <person name="Simon A."/>
            <person name="Lu A."/>
            <person name="Plaumann P.-L."/>
            <person name="Amselem J."/>
            <person name="Pigne S."/>
            <person name="Auger A."/>
            <person name="Koch C."/>
            <person name="Dallery J.-F."/>
            <person name="O'Connell R.J."/>
        </authorList>
    </citation>
    <scope>NUCLEOTIDE SEQUENCE [LARGE SCALE GENOMIC DNA]</scope>
    <source>
        <strain evidence="3">CBS 520.97</strain>
    </source>
</reference>
<protein>
    <submittedName>
        <fullName evidence="2">Uncharacterized protein</fullName>
    </submittedName>
</protein>
<keyword evidence="3" id="KW-1185">Reference proteome</keyword>
<dbReference type="AlphaFoldDB" id="A0AAX4IZ28"/>
<evidence type="ECO:0000313" key="2">
    <source>
        <dbReference type="EMBL" id="WQF88467.1"/>
    </source>
</evidence>
<dbReference type="RefSeq" id="XP_062785688.1">
    <property type="nucleotide sequence ID" value="XM_062929637.1"/>
</dbReference>
<sequence>MRFFTLALALVAMPLAMAEPIPADAGWDTEPALLARNVLLHPRDNLPSCCSVGFKQSCDCGSCPILTCANGGKGCKC</sequence>
<evidence type="ECO:0000313" key="3">
    <source>
        <dbReference type="Proteomes" id="UP001322277"/>
    </source>
</evidence>
<dbReference type="Proteomes" id="UP001322277">
    <property type="component" value="Chromosome 9"/>
</dbReference>